<dbReference type="EMBL" id="JASBNA010000050">
    <property type="protein sequence ID" value="KAK7680388.1"/>
    <property type="molecule type" value="Genomic_DNA"/>
</dbReference>
<reference evidence="1 2" key="1">
    <citation type="submission" date="2022-09" db="EMBL/GenBank/DDBJ databases">
        <authorList>
            <person name="Palmer J.M."/>
        </authorList>
    </citation>
    <scope>NUCLEOTIDE SEQUENCE [LARGE SCALE GENOMIC DNA]</scope>
    <source>
        <strain evidence="1 2">DSM 7382</strain>
    </source>
</reference>
<keyword evidence="2" id="KW-1185">Reference proteome</keyword>
<name>A0AAW0FS81_9APHY</name>
<protein>
    <submittedName>
        <fullName evidence="1">Uncharacterized protein</fullName>
    </submittedName>
</protein>
<evidence type="ECO:0000313" key="1">
    <source>
        <dbReference type="EMBL" id="KAK7680388.1"/>
    </source>
</evidence>
<accession>A0AAW0FS81</accession>
<comment type="caution">
    <text evidence="1">The sequence shown here is derived from an EMBL/GenBank/DDBJ whole genome shotgun (WGS) entry which is preliminary data.</text>
</comment>
<evidence type="ECO:0000313" key="2">
    <source>
        <dbReference type="Proteomes" id="UP001385951"/>
    </source>
</evidence>
<dbReference type="AlphaFoldDB" id="A0AAW0FS81"/>
<sequence>MSRTWVLVDPCPPCLPSGGTSTGLTSTIDVLHITTPHTFIVVHRQSTGTQWYVRYGTPEPL</sequence>
<dbReference type="Proteomes" id="UP001385951">
    <property type="component" value="Unassembled WGS sequence"/>
</dbReference>
<gene>
    <name evidence="1" type="ORF">QCA50_016628</name>
</gene>
<proteinExistence type="predicted"/>
<organism evidence="1 2">
    <name type="scientific">Cerrena zonata</name>
    <dbReference type="NCBI Taxonomy" id="2478898"/>
    <lineage>
        <taxon>Eukaryota</taxon>
        <taxon>Fungi</taxon>
        <taxon>Dikarya</taxon>
        <taxon>Basidiomycota</taxon>
        <taxon>Agaricomycotina</taxon>
        <taxon>Agaricomycetes</taxon>
        <taxon>Polyporales</taxon>
        <taxon>Cerrenaceae</taxon>
        <taxon>Cerrena</taxon>
    </lineage>
</organism>